<protein>
    <submittedName>
        <fullName evidence="4">Alpha/beta hydrolase</fullName>
    </submittedName>
</protein>
<dbReference type="EMBL" id="JAGEPF010000055">
    <property type="protein sequence ID" value="MBO2465959.1"/>
    <property type="molecule type" value="Genomic_DNA"/>
</dbReference>
<evidence type="ECO:0000313" key="4">
    <source>
        <dbReference type="EMBL" id="MBO2465959.1"/>
    </source>
</evidence>
<dbReference type="InterPro" id="IPR029058">
    <property type="entry name" value="AB_hydrolase_fold"/>
</dbReference>
<evidence type="ECO:0000259" key="3">
    <source>
        <dbReference type="Pfam" id="PF07859"/>
    </source>
</evidence>
<name>A0ABS3SAB2_9ACTN</name>
<dbReference type="PANTHER" id="PTHR48081">
    <property type="entry name" value="AB HYDROLASE SUPERFAMILY PROTEIN C4A8.06C"/>
    <property type="match status" value="1"/>
</dbReference>
<evidence type="ECO:0000256" key="2">
    <source>
        <dbReference type="ARBA" id="ARBA00022801"/>
    </source>
</evidence>
<reference evidence="4 5" key="1">
    <citation type="submission" date="2021-03" db="EMBL/GenBank/DDBJ databases">
        <title>Actinomadura violae sp. nov., isolated from lichen in Thailand.</title>
        <authorList>
            <person name="Kanchanasin P."/>
            <person name="Saeng-In P."/>
            <person name="Phongsopitanun W."/>
            <person name="Yuki M."/>
            <person name="Kudo T."/>
            <person name="Ohkuma M."/>
            <person name="Tanasupawat S."/>
        </authorList>
    </citation>
    <scope>NUCLEOTIDE SEQUENCE [LARGE SCALE GENOMIC DNA]</scope>
    <source>
        <strain evidence="4 5">LCR2-06</strain>
    </source>
</reference>
<dbReference type="PANTHER" id="PTHR48081:SF30">
    <property type="entry name" value="ACETYL-HYDROLASE LIPR-RELATED"/>
    <property type="match status" value="1"/>
</dbReference>
<dbReference type="GO" id="GO:0016787">
    <property type="term" value="F:hydrolase activity"/>
    <property type="evidence" value="ECO:0007669"/>
    <property type="project" value="UniProtKB-KW"/>
</dbReference>
<keyword evidence="5" id="KW-1185">Reference proteome</keyword>
<dbReference type="InterPro" id="IPR013094">
    <property type="entry name" value="AB_hydrolase_3"/>
</dbReference>
<comment type="similarity">
    <text evidence="1">Belongs to the 'GDXG' lipolytic enzyme family.</text>
</comment>
<gene>
    <name evidence="4" type="ORF">J4709_51225</name>
</gene>
<comment type="caution">
    <text evidence="4">The sequence shown here is derived from an EMBL/GenBank/DDBJ whole genome shotgun (WGS) entry which is preliminary data.</text>
</comment>
<dbReference type="SUPFAM" id="SSF53474">
    <property type="entry name" value="alpha/beta-Hydrolases"/>
    <property type="match status" value="1"/>
</dbReference>
<sequence length="355" mass="38239">MSPSTYTPVARRTPVPQPRPTTLVIERHGTASLRSRAVSAGIRRILRPRLAKAAALPFDDRAIRRVAALDRLAGRAPAPRRVRTERVRFDGFGAEWVRGPGASNARDRVILYLHGGGWVCCGLNTHRRMVASFSAAAGVPALSVDYRMIPAVPFEREVEDCLTAYRWLLDERGVDPANIVIMGDSAGGHLTFATALRARDEGLPMPAALAALSPMLDMDLADKLAHANMGLDPSDPGVLLEKLVETFLGHLDLKDPAISPVRADLAGLPPVLLTAGSTELLYCDSELMARRLAEAGVPATLQVWDRQIHVFQMFGPLLPESRAAVGSLGRFVRDALDGRLAPASRDTSAGLESAS</sequence>
<accession>A0ABS3SAB2</accession>
<feature type="domain" description="Alpha/beta hydrolase fold-3" evidence="3">
    <location>
        <begin position="110"/>
        <end position="312"/>
    </location>
</feature>
<dbReference type="Gene3D" id="3.40.50.1820">
    <property type="entry name" value="alpha/beta hydrolase"/>
    <property type="match status" value="1"/>
</dbReference>
<evidence type="ECO:0000256" key="1">
    <source>
        <dbReference type="ARBA" id="ARBA00010515"/>
    </source>
</evidence>
<dbReference type="Pfam" id="PF07859">
    <property type="entry name" value="Abhydrolase_3"/>
    <property type="match status" value="1"/>
</dbReference>
<keyword evidence="2 4" id="KW-0378">Hydrolase</keyword>
<dbReference type="Proteomes" id="UP000680206">
    <property type="component" value="Unassembled WGS sequence"/>
</dbReference>
<dbReference type="InterPro" id="IPR050300">
    <property type="entry name" value="GDXG_lipolytic_enzyme"/>
</dbReference>
<proteinExistence type="inferred from homology"/>
<organism evidence="4 5">
    <name type="scientific">Actinomadura violacea</name>
    <dbReference type="NCBI Taxonomy" id="2819934"/>
    <lineage>
        <taxon>Bacteria</taxon>
        <taxon>Bacillati</taxon>
        <taxon>Actinomycetota</taxon>
        <taxon>Actinomycetes</taxon>
        <taxon>Streptosporangiales</taxon>
        <taxon>Thermomonosporaceae</taxon>
        <taxon>Actinomadura</taxon>
    </lineage>
</organism>
<evidence type="ECO:0000313" key="5">
    <source>
        <dbReference type="Proteomes" id="UP000680206"/>
    </source>
</evidence>